<reference evidence="1 2" key="1">
    <citation type="submission" date="2019-07" db="EMBL/GenBank/DDBJ databases">
        <title>Ln-dependent methylotrophs.</title>
        <authorList>
            <person name="Tani A."/>
        </authorList>
    </citation>
    <scope>NUCLEOTIDE SEQUENCE [LARGE SCALE GENOMIC DNA]</scope>
    <source>
        <strain evidence="1 2">SM89A</strain>
    </source>
</reference>
<accession>A0A549T8N7</accession>
<protein>
    <submittedName>
        <fullName evidence="1">Uncharacterized protein</fullName>
    </submittedName>
</protein>
<name>A0A549T8N7_METSR</name>
<evidence type="ECO:0000313" key="2">
    <source>
        <dbReference type="Proteomes" id="UP000316781"/>
    </source>
</evidence>
<dbReference type="RefSeq" id="WP_142861436.1">
    <property type="nucleotide sequence ID" value="NZ_VJMF01000004.1"/>
</dbReference>
<proteinExistence type="predicted"/>
<dbReference type="AlphaFoldDB" id="A0A549T8N7"/>
<evidence type="ECO:0000313" key="1">
    <source>
        <dbReference type="EMBL" id="TRL38220.1"/>
    </source>
</evidence>
<comment type="caution">
    <text evidence="1">The sequence shown here is derived from an EMBL/GenBank/DDBJ whole genome shotgun (WGS) entry which is preliminary data.</text>
</comment>
<gene>
    <name evidence="1" type="ORF">FM996_00950</name>
</gene>
<dbReference type="Proteomes" id="UP000316781">
    <property type="component" value="Unassembled WGS sequence"/>
</dbReference>
<sequence>MSVPPNAASAASAIPRDNAEGCDFFNSFYRKIATAPIVDQCAFLVALFDFSIMTPIRRIRRELSIGRPKFARDANVFALAGGLLRPYSV</sequence>
<dbReference type="EMBL" id="VJMF01000004">
    <property type="protein sequence ID" value="TRL38220.1"/>
    <property type="molecule type" value="Genomic_DNA"/>
</dbReference>
<organism evidence="1 2">
    <name type="scientific">Methylosinus sporium</name>
    <dbReference type="NCBI Taxonomy" id="428"/>
    <lineage>
        <taxon>Bacteria</taxon>
        <taxon>Pseudomonadati</taxon>
        <taxon>Pseudomonadota</taxon>
        <taxon>Alphaproteobacteria</taxon>
        <taxon>Hyphomicrobiales</taxon>
        <taxon>Methylocystaceae</taxon>
        <taxon>Methylosinus</taxon>
    </lineage>
</organism>